<dbReference type="AlphaFoldDB" id="C7MFC1"/>
<evidence type="ECO:0000256" key="1">
    <source>
        <dbReference type="ARBA" id="ARBA00022798"/>
    </source>
</evidence>
<dbReference type="InterPro" id="IPR050707">
    <property type="entry name" value="HTH_MetabolicPath_Reg"/>
</dbReference>
<dbReference type="SUPFAM" id="SSF46785">
    <property type="entry name" value="Winged helix' DNA-binding domain"/>
    <property type="match status" value="1"/>
</dbReference>
<comment type="function">
    <text evidence="5">May be an activator protein for the gylABX operon.</text>
</comment>
<dbReference type="InterPro" id="IPR029016">
    <property type="entry name" value="GAF-like_dom_sf"/>
</dbReference>
<dbReference type="InterPro" id="IPR036390">
    <property type="entry name" value="WH_DNA-bd_sf"/>
</dbReference>
<feature type="compositionally biased region" description="Low complexity" evidence="7">
    <location>
        <begin position="1"/>
        <end position="10"/>
    </location>
</feature>
<dbReference type="Gene3D" id="1.10.10.10">
    <property type="entry name" value="Winged helix-like DNA-binding domain superfamily/Winged helix DNA-binding domain"/>
    <property type="match status" value="1"/>
</dbReference>
<accession>C7MFC1</accession>
<gene>
    <name evidence="10" type="ordered locus">Bfae_01400</name>
</gene>
<evidence type="ECO:0000259" key="9">
    <source>
        <dbReference type="PROSITE" id="PS51078"/>
    </source>
</evidence>
<proteinExistence type="predicted"/>
<keyword evidence="2" id="KW-0805">Transcription regulation</keyword>
<evidence type="ECO:0000256" key="4">
    <source>
        <dbReference type="ARBA" id="ARBA00023163"/>
    </source>
</evidence>
<evidence type="ECO:0000256" key="2">
    <source>
        <dbReference type="ARBA" id="ARBA00023015"/>
    </source>
</evidence>
<dbReference type="OrthoDB" id="9000968at2"/>
<feature type="domain" description="HTH iclR-type" evidence="8">
    <location>
        <begin position="20"/>
        <end position="83"/>
    </location>
</feature>
<dbReference type="SUPFAM" id="SSF55781">
    <property type="entry name" value="GAF domain-like"/>
    <property type="match status" value="1"/>
</dbReference>
<dbReference type="Proteomes" id="UP000001919">
    <property type="component" value="Chromosome"/>
</dbReference>
<evidence type="ECO:0000313" key="11">
    <source>
        <dbReference type="Proteomes" id="UP000001919"/>
    </source>
</evidence>
<name>C7MFC1_BRAFD</name>
<evidence type="ECO:0000256" key="3">
    <source>
        <dbReference type="ARBA" id="ARBA00023125"/>
    </source>
</evidence>
<dbReference type="Gene3D" id="3.30.450.40">
    <property type="match status" value="1"/>
</dbReference>
<dbReference type="PROSITE" id="PS51078">
    <property type="entry name" value="ICLR_ED"/>
    <property type="match status" value="1"/>
</dbReference>
<sequence>MSTSATSGTPAPTPGSPSPVGSVDKALALLEVLAAAGPEGRSLRDIAAAAGLNKASVHRLLRALLHRGFAEQSPADQRYRLGASALELARSFGGGEELPARFAPALASISQQTEELVHLGQLDGPRVLYLDKVEPERTLRVWSRVGRRAPAARTAMGRALLAADGIRAEALSAFAAATGAAGTGTAGTGAAGAGAVLSPARLSAVVEQAALRGWAEEVEENEAGIACVGVALVRPVGRSVAVSVTGPLERLGQARRAQIGELLRETLARLAPEEFTVAPRE</sequence>
<dbReference type="InterPro" id="IPR005471">
    <property type="entry name" value="Tscrpt_reg_IclR_N"/>
</dbReference>
<dbReference type="GO" id="GO:0003700">
    <property type="term" value="F:DNA-binding transcription factor activity"/>
    <property type="evidence" value="ECO:0007669"/>
    <property type="project" value="TreeGrafter"/>
</dbReference>
<keyword evidence="11" id="KW-1185">Reference proteome</keyword>
<keyword evidence="4" id="KW-0804">Transcription</keyword>
<organism evidence="10 11">
    <name type="scientific">Brachybacterium faecium (strain ATCC 43885 / DSM 4810 / JCM 11609 / LMG 19847 / NBRC 14762 / NCIMB 9860 / 6-10)</name>
    <dbReference type="NCBI Taxonomy" id="446465"/>
    <lineage>
        <taxon>Bacteria</taxon>
        <taxon>Bacillati</taxon>
        <taxon>Actinomycetota</taxon>
        <taxon>Actinomycetes</taxon>
        <taxon>Micrococcales</taxon>
        <taxon>Dermabacteraceae</taxon>
        <taxon>Brachybacterium</taxon>
    </lineage>
</organism>
<dbReference type="STRING" id="446465.Bfae_01400"/>
<dbReference type="HOGENOM" id="CLU_062618_6_3_11"/>
<reference evidence="10 11" key="1">
    <citation type="journal article" date="2009" name="Stand. Genomic Sci.">
        <title>Complete genome sequence of Brachybacterium faecium type strain (Schefferle 6-10).</title>
        <authorList>
            <person name="Lapidus A."/>
            <person name="Pukall R."/>
            <person name="Labuttii K."/>
            <person name="Copeland A."/>
            <person name="Del Rio T.G."/>
            <person name="Nolan M."/>
            <person name="Chen F."/>
            <person name="Lucas S."/>
            <person name="Tice H."/>
            <person name="Cheng J.F."/>
            <person name="Bruce D."/>
            <person name="Goodwin L."/>
            <person name="Pitluck S."/>
            <person name="Rohde M."/>
            <person name="Goker M."/>
            <person name="Pati A."/>
            <person name="Ivanova N."/>
            <person name="Mavrommatis K."/>
            <person name="Chen A."/>
            <person name="Palaniappan K."/>
            <person name="D'haeseleer P."/>
            <person name="Chain P."/>
            <person name="Bristow J."/>
            <person name="Eisen J.A."/>
            <person name="Markowitz V."/>
            <person name="Hugenholtz P."/>
            <person name="Kyrpides N.C."/>
            <person name="Klenk H.P."/>
        </authorList>
    </citation>
    <scope>NUCLEOTIDE SEQUENCE [LARGE SCALE GENOMIC DNA]</scope>
    <source>
        <strain evidence="11">ATCC 43885 / DSM 4810 / JCM 11609 / LMG 19847 / NBRC 14762 / NCIMB 9860 / 6-10</strain>
    </source>
</reference>
<evidence type="ECO:0000259" key="8">
    <source>
        <dbReference type="PROSITE" id="PS51077"/>
    </source>
</evidence>
<dbReference type="GO" id="GO:0045892">
    <property type="term" value="P:negative regulation of DNA-templated transcription"/>
    <property type="evidence" value="ECO:0007669"/>
    <property type="project" value="TreeGrafter"/>
</dbReference>
<dbReference type="PANTHER" id="PTHR30136:SF24">
    <property type="entry name" value="HTH-TYPE TRANSCRIPTIONAL REPRESSOR ALLR"/>
    <property type="match status" value="1"/>
</dbReference>
<evidence type="ECO:0000256" key="7">
    <source>
        <dbReference type="SAM" id="MobiDB-lite"/>
    </source>
</evidence>
<dbReference type="eggNOG" id="COG1414">
    <property type="taxonomic scope" value="Bacteria"/>
</dbReference>
<dbReference type="KEGG" id="bfa:Bfae_01400"/>
<dbReference type="Pfam" id="PF09339">
    <property type="entry name" value="HTH_IclR"/>
    <property type="match status" value="1"/>
</dbReference>
<dbReference type="PANTHER" id="PTHR30136">
    <property type="entry name" value="HELIX-TURN-HELIX TRANSCRIPTIONAL REGULATOR, ICLR FAMILY"/>
    <property type="match status" value="1"/>
</dbReference>
<dbReference type="FunFam" id="1.10.10.10:FF:000056">
    <property type="entry name" value="IclR family transcriptional regulator"/>
    <property type="match status" value="1"/>
</dbReference>
<dbReference type="Pfam" id="PF01614">
    <property type="entry name" value="IclR_C"/>
    <property type="match status" value="1"/>
</dbReference>
<evidence type="ECO:0000256" key="5">
    <source>
        <dbReference type="ARBA" id="ARBA00058938"/>
    </source>
</evidence>
<dbReference type="PROSITE" id="PS51077">
    <property type="entry name" value="HTH_ICLR"/>
    <property type="match status" value="1"/>
</dbReference>
<dbReference type="SMART" id="SM00346">
    <property type="entry name" value="HTH_ICLR"/>
    <property type="match status" value="1"/>
</dbReference>
<dbReference type="PATRIC" id="fig|446465.5.peg.140"/>
<feature type="region of interest" description="Disordered" evidence="7">
    <location>
        <begin position="1"/>
        <end position="21"/>
    </location>
</feature>
<feature type="domain" description="IclR-ED" evidence="9">
    <location>
        <begin position="84"/>
        <end position="276"/>
    </location>
</feature>
<dbReference type="GO" id="GO:0006071">
    <property type="term" value="P:glycerol metabolic process"/>
    <property type="evidence" value="ECO:0007669"/>
    <property type="project" value="UniProtKB-KW"/>
</dbReference>
<keyword evidence="1" id="KW-0319">Glycerol metabolism</keyword>
<evidence type="ECO:0000313" key="10">
    <source>
        <dbReference type="EMBL" id="ACU84021.1"/>
    </source>
</evidence>
<dbReference type="EMBL" id="CP001643">
    <property type="protein sequence ID" value="ACU84021.1"/>
    <property type="molecule type" value="Genomic_DNA"/>
</dbReference>
<keyword evidence="3" id="KW-0238">DNA-binding</keyword>
<dbReference type="GO" id="GO:0003677">
    <property type="term" value="F:DNA binding"/>
    <property type="evidence" value="ECO:0007669"/>
    <property type="project" value="UniProtKB-KW"/>
</dbReference>
<evidence type="ECO:0000256" key="6">
    <source>
        <dbReference type="ARBA" id="ARBA00070406"/>
    </source>
</evidence>
<dbReference type="InterPro" id="IPR036388">
    <property type="entry name" value="WH-like_DNA-bd_sf"/>
</dbReference>
<protein>
    <recommendedName>
        <fullName evidence="6">Glycerol operon regulatory protein</fullName>
    </recommendedName>
</protein>
<dbReference type="InterPro" id="IPR014757">
    <property type="entry name" value="Tscrpt_reg_IclR_C"/>
</dbReference>